<dbReference type="InterPro" id="IPR051013">
    <property type="entry name" value="MBL_superfamily_lactonases"/>
</dbReference>
<dbReference type="STRING" id="54.SAMN02745121_08106"/>
<dbReference type="GO" id="GO:0016787">
    <property type="term" value="F:hydrolase activity"/>
    <property type="evidence" value="ECO:0007669"/>
    <property type="project" value="UniProtKB-KW"/>
</dbReference>
<dbReference type="SMART" id="SM00849">
    <property type="entry name" value="Lactamase_B"/>
    <property type="match status" value="1"/>
</dbReference>
<evidence type="ECO:0000313" key="6">
    <source>
        <dbReference type="EMBL" id="SFF31810.1"/>
    </source>
</evidence>
<name>A0A1I2HR75_9BACT</name>
<evidence type="ECO:0000259" key="5">
    <source>
        <dbReference type="SMART" id="SM00849"/>
    </source>
</evidence>
<dbReference type="Gene3D" id="3.60.15.10">
    <property type="entry name" value="Ribonuclease Z/Hydroxyacylglutathione hydrolase-like"/>
    <property type="match status" value="1"/>
</dbReference>
<comment type="similarity">
    <text evidence="1">Belongs to the metallo-beta-lactamase superfamily.</text>
</comment>
<feature type="domain" description="Metallo-beta-lactamase" evidence="5">
    <location>
        <begin position="32"/>
        <end position="263"/>
    </location>
</feature>
<reference evidence="7" key="1">
    <citation type="submission" date="2016-10" db="EMBL/GenBank/DDBJ databases">
        <authorList>
            <person name="Varghese N."/>
            <person name="Submissions S."/>
        </authorList>
    </citation>
    <scope>NUCLEOTIDE SEQUENCE [LARGE SCALE GENOMIC DNA]</scope>
    <source>
        <strain evidence="7">ATCC 25963</strain>
    </source>
</reference>
<organism evidence="6 7">
    <name type="scientific">Nannocystis exedens</name>
    <dbReference type="NCBI Taxonomy" id="54"/>
    <lineage>
        <taxon>Bacteria</taxon>
        <taxon>Pseudomonadati</taxon>
        <taxon>Myxococcota</taxon>
        <taxon>Polyangia</taxon>
        <taxon>Nannocystales</taxon>
        <taxon>Nannocystaceae</taxon>
        <taxon>Nannocystis</taxon>
    </lineage>
</organism>
<evidence type="ECO:0000313" key="7">
    <source>
        <dbReference type="Proteomes" id="UP000199400"/>
    </source>
</evidence>
<dbReference type="RefSeq" id="WP_096327669.1">
    <property type="nucleotide sequence ID" value="NZ_FOMX01000046.1"/>
</dbReference>
<dbReference type="CDD" id="cd07742">
    <property type="entry name" value="metallo-hydrolase-like_MBL-fold"/>
    <property type="match status" value="1"/>
</dbReference>
<dbReference type="EMBL" id="FOMX01000046">
    <property type="protein sequence ID" value="SFF31810.1"/>
    <property type="molecule type" value="Genomic_DNA"/>
</dbReference>
<keyword evidence="2" id="KW-0479">Metal-binding</keyword>
<gene>
    <name evidence="6" type="ORF">SAMN02745121_08106</name>
</gene>
<proteinExistence type="inferred from homology"/>
<dbReference type="GO" id="GO:0046872">
    <property type="term" value="F:metal ion binding"/>
    <property type="evidence" value="ECO:0007669"/>
    <property type="project" value="UniProtKB-KW"/>
</dbReference>
<dbReference type="PANTHER" id="PTHR42978">
    <property type="entry name" value="QUORUM-QUENCHING LACTONASE YTNP-RELATED-RELATED"/>
    <property type="match status" value="1"/>
</dbReference>
<dbReference type="Pfam" id="PF00753">
    <property type="entry name" value="Lactamase_B"/>
    <property type="match status" value="1"/>
</dbReference>
<evidence type="ECO:0000256" key="1">
    <source>
        <dbReference type="ARBA" id="ARBA00007749"/>
    </source>
</evidence>
<dbReference type="OrthoDB" id="5443440at2"/>
<protein>
    <submittedName>
        <fullName evidence="6">Metallo-beta-lactamase superfamily protein</fullName>
    </submittedName>
</protein>
<sequence length="286" mass="31607">MRVHHLNCGTLCPASARFVLGEGSLFARAQLVCHCLVLETEQGLVLVDTGLGTHDIQDPRRLGPGFIRRNAPRLDPRETAVAQVERLGFKREDVRHIIPTHLDLDHVGGLSDFPAAEVHVFRDEFAAAMQPVGRSKKFGYRPQQWAHGPRWTPHAVNGERWFGFEAVRPLPGLGDDVLLVPLVGHSEGHCGIAVKTDGGWLLHAGDAYFNHREIDPVAPRSPFGLALFQRLRSADNAARVANQGRLRELVRDHSRDVSVFSSHCATEFRRHAASHPVARLASSLVS</sequence>
<dbReference type="SUPFAM" id="SSF56281">
    <property type="entry name" value="Metallo-hydrolase/oxidoreductase"/>
    <property type="match status" value="1"/>
</dbReference>
<dbReference type="AlphaFoldDB" id="A0A1I2HR75"/>
<keyword evidence="4" id="KW-0862">Zinc</keyword>
<keyword evidence="3" id="KW-0378">Hydrolase</keyword>
<dbReference type="PANTHER" id="PTHR42978:SF3">
    <property type="entry name" value="BLR3078 PROTEIN"/>
    <property type="match status" value="1"/>
</dbReference>
<dbReference type="InterPro" id="IPR001279">
    <property type="entry name" value="Metallo-B-lactamas"/>
</dbReference>
<evidence type="ECO:0000256" key="2">
    <source>
        <dbReference type="ARBA" id="ARBA00022723"/>
    </source>
</evidence>
<dbReference type="InterPro" id="IPR036866">
    <property type="entry name" value="RibonucZ/Hydroxyglut_hydro"/>
</dbReference>
<evidence type="ECO:0000256" key="3">
    <source>
        <dbReference type="ARBA" id="ARBA00022801"/>
    </source>
</evidence>
<evidence type="ECO:0000256" key="4">
    <source>
        <dbReference type="ARBA" id="ARBA00022833"/>
    </source>
</evidence>
<dbReference type="Proteomes" id="UP000199400">
    <property type="component" value="Unassembled WGS sequence"/>
</dbReference>
<keyword evidence="7" id="KW-1185">Reference proteome</keyword>
<accession>A0A1I2HR75</accession>